<protein>
    <recommendedName>
        <fullName evidence="4">LemA family protein</fullName>
    </recommendedName>
</protein>
<reference evidence="2 3" key="1">
    <citation type="journal article" date="2016" name="Nat. Commun.">
        <title>Thousands of microbial genomes shed light on interconnected biogeochemical processes in an aquifer system.</title>
        <authorList>
            <person name="Anantharaman K."/>
            <person name="Brown C.T."/>
            <person name="Hug L.A."/>
            <person name="Sharon I."/>
            <person name="Castelle C.J."/>
            <person name="Probst A.J."/>
            <person name="Thomas B.C."/>
            <person name="Singh A."/>
            <person name="Wilkins M.J."/>
            <person name="Karaoz U."/>
            <person name="Brodie E.L."/>
            <person name="Williams K.H."/>
            <person name="Hubbard S.S."/>
            <person name="Banfield J.F."/>
        </authorList>
    </citation>
    <scope>NUCLEOTIDE SEQUENCE [LARGE SCALE GENOMIC DNA]</scope>
</reference>
<evidence type="ECO:0000313" key="2">
    <source>
        <dbReference type="EMBL" id="OGN06494.1"/>
    </source>
</evidence>
<comment type="caution">
    <text evidence="2">The sequence shown here is derived from an EMBL/GenBank/DDBJ whole genome shotgun (WGS) entry which is preliminary data.</text>
</comment>
<name>A0A1F8F034_9BACT</name>
<evidence type="ECO:0008006" key="4">
    <source>
        <dbReference type="Google" id="ProtNLM"/>
    </source>
</evidence>
<evidence type="ECO:0000256" key="1">
    <source>
        <dbReference type="SAM" id="Phobius"/>
    </source>
</evidence>
<dbReference type="Proteomes" id="UP000176834">
    <property type="component" value="Unassembled WGS sequence"/>
</dbReference>
<proteinExistence type="predicted"/>
<feature type="transmembrane region" description="Helical" evidence="1">
    <location>
        <begin position="12"/>
        <end position="35"/>
    </location>
</feature>
<gene>
    <name evidence="2" type="ORF">A3B86_03545</name>
</gene>
<keyword evidence="1" id="KW-0812">Transmembrane</keyword>
<sequence>MRKRLSDAGAVSVGLIATLLIVGGVVLFGLGLYGYAASIRNQALAWETELNAVIRVEVSERATYENTFYEQTGLANLKSAKMDTIITNALEGRYGDNPNQGQALLQAIAEAYPDTSGLNIYDKILPTVSAGREAIRNKQNLRIEKAQAYNYWRKEGIFRAWVLSGLYPSRDLEFSVGGVKYYATEALEKMAEPISTANVNKSFETGVETPLQVK</sequence>
<keyword evidence="1" id="KW-1133">Transmembrane helix</keyword>
<dbReference type="EMBL" id="MGJN01000019">
    <property type="protein sequence ID" value="OGN06494.1"/>
    <property type="molecule type" value="Genomic_DNA"/>
</dbReference>
<accession>A0A1F8F034</accession>
<dbReference type="AlphaFoldDB" id="A0A1F8F034"/>
<keyword evidence="1" id="KW-0472">Membrane</keyword>
<organism evidence="2 3">
    <name type="scientific">Candidatus Yanofskybacteria bacterium RIFCSPHIGHO2_02_FULL_38_22b</name>
    <dbReference type="NCBI Taxonomy" id="1802673"/>
    <lineage>
        <taxon>Bacteria</taxon>
        <taxon>Candidatus Yanofskyibacteriota</taxon>
    </lineage>
</organism>
<evidence type="ECO:0000313" key="3">
    <source>
        <dbReference type="Proteomes" id="UP000176834"/>
    </source>
</evidence>